<dbReference type="PANTHER" id="PTHR31639:SF312">
    <property type="entry name" value="CYCLIN-LIKE F-BOX"/>
    <property type="match status" value="1"/>
</dbReference>
<dbReference type="STRING" id="51240.A0A2I4G179"/>
<evidence type="ECO:0000313" key="2">
    <source>
        <dbReference type="RefSeq" id="XP_018837654.1"/>
    </source>
</evidence>
<accession>A0A2I4G179</accession>
<name>A0A2I4G179_JUGRE</name>
<dbReference type="Gene3D" id="1.20.1280.50">
    <property type="match status" value="1"/>
</dbReference>
<dbReference type="InterPro" id="IPR055411">
    <property type="entry name" value="LRR_FXL15/At3g58940/PEG3-like"/>
</dbReference>
<protein>
    <submittedName>
        <fullName evidence="2">F-box/FBD/LRR-repeat protein At1g13570-like isoform X1</fullName>
    </submittedName>
</protein>
<dbReference type="RefSeq" id="XP_018837654.1">
    <property type="nucleotide sequence ID" value="XM_018982109.2"/>
</dbReference>
<dbReference type="InterPro" id="IPR032675">
    <property type="entry name" value="LRR_dom_sf"/>
</dbReference>
<dbReference type="Pfam" id="PF24758">
    <property type="entry name" value="LRR_At5g56370"/>
    <property type="match status" value="1"/>
</dbReference>
<keyword evidence="1" id="KW-1185">Reference proteome</keyword>
<dbReference type="InterPro" id="IPR036047">
    <property type="entry name" value="F-box-like_dom_sf"/>
</dbReference>
<dbReference type="CDD" id="cd22160">
    <property type="entry name" value="F-box_AtFBL13-like"/>
    <property type="match status" value="1"/>
</dbReference>
<dbReference type="PROSITE" id="PS50181">
    <property type="entry name" value="FBOX"/>
    <property type="match status" value="1"/>
</dbReference>
<dbReference type="Proteomes" id="UP000235220">
    <property type="component" value="Chromosome 16"/>
</dbReference>
<dbReference type="Pfam" id="PF00646">
    <property type="entry name" value="F-box"/>
    <property type="match status" value="1"/>
</dbReference>
<dbReference type="InterPro" id="IPR001810">
    <property type="entry name" value="F-box_dom"/>
</dbReference>
<dbReference type="KEGG" id="jre:109003808"/>
<sequence length="422" mass="48791">MVSYSSSEMKRNMPSPCDILSYLPDNVIENILIFLPLRDAVKTSVLSKKWRRNWVTLPHLAFDDTFRNKPPRELMLTIYQVLLLHQGPILKFTLSLPGFKCCPEIKHLISFLARNDIQDLTLCFSSSDWSRGSPKLLETIFACLQLRHLHLSYCLFDPPPTFEGFDNLISIEFQDVPFEVDILKTFICKCPLLERLTLKGCFYIGNLDIDAPKLKFLYIHARWHATFLPSNAYRKALKNSETSVIIGFFRSLPVIESLNVGYQCWQFLAAGNVPDRLPANLKYLKTLELPALRFEFLREFSCALCLIRSSPNLQKLRLGVGYTKSDTADNVKTVDKFVESQDFSDISLNKLREVEMQINDFSKPEMEFVKLLLVKSPLLETMHIRQRDGDFYNGYRILKEVTRFRRASSTAEIIYFGPNEKP</sequence>
<dbReference type="InterPro" id="IPR053781">
    <property type="entry name" value="F-box_AtFBL13-like"/>
</dbReference>
<dbReference type="OrthoDB" id="1274461at2759"/>
<dbReference type="Gramene" id="Jr16_13370_p1">
    <property type="protein sequence ID" value="cds.Jr16_13370_p1"/>
    <property type="gene ID" value="Jr16_13370"/>
</dbReference>
<dbReference type="SUPFAM" id="SSF81383">
    <property type="entry name" value="F-box domain"/>
    <property type="match status" value="1"/>
</dbReference>
<gene>
    <name evidence="2" type="primary">LOC109003808</name>
</gene>
<organism evidence="1 2">
    <name type="scientific">Juglans regia</name>
    <name type="common">English walnut</name>
    <dbReference type="NCBI Taxonomy" id="51240"/>
    <lineage>
        <taxon>Eukaryota</taxon>
        <taxon>Viridiplantae</taxon>
        <taxon>Streptophyta</taxon>
        <taxon>Embryophyta</taxon>
        <taxon>Tracheophyta</taxon>
        <taxon>Spermatophyta</taxon>
        <taxon>Magnoliopsida</taxon>
        <taxon>eudicotyledons</taxon>
        <taxon>Gunneridae</taxon>
        <taxon>Pentapetalae</taxon>
        <taxon>rosids</taxon>
        <taxon>fabids</taxon>
        <taxon>Fagales</taxon>
        <taxon>Juglandaceae</taxon>
        <taxon>Juglans</taxon>
    </lineage>
</organism>
<proteinExistence type="predicted"/>
<dbReference type="GeneID" id="109003808"/>
<dbReference type="AlphaFoldDB" id="A0A2I4G179"/>
<dbReference type="Gene3D" id="3.80.10.10">
    <property type="entry name" value="Ribonuclease Inhibitor"/>
    <property type="match status" value="1"/>
</dbReference>
<evidence type="ECO:0000313" key="1">
    <source>
        <dbReference type="Proteomes" id="UP000235220"/>
    </source>
</evidence>
<dbReference type="SUPFAM" id="SSF52047">
    <property type="entry name" value="RNI-like"/>
    <property type="match status" value="1"/>
</dbReference>
<reference evidence="2" key="1">
    <citation type="submission" date="2025-08" db="UniProtKB">
        <authorList>
            <consortium name="RefSeq"/>
        </authorList>
    </citation>
    <scope>IDENTIFICATION</scope>
    <source>
        <tissue evidence="2">Leaves</tissue>
    </source>
</reference>
<dbReference type="PANTHER" id="PTHR31639">
    <property type="entry name" value="F-BOX PROTEIN-LIKE"/>
    <property type="match status" value="1"/>
</dbReference>